<dbReference type="InterPro" id="IPR039421">
    <property type="entry name" value="Type_1_exporter"/>
</dbReference>
<dbReference type="GO" id="GO:0005886">
    <property type="term" value="C:plasma membrane"/>
    <property type="evidence" value="ECO:0007669"/>
    <property type="project" value="UniProtKB-SubCell"/>
</dbReference>
<dbReference type="PROSITE" id="PS00211">
    <property type="entry name" value="ABC_TRANSPORTER_1"/>
    <property type="match status" value="1"/>
</dbReference>
<evidence type="ECO:0000256" key="1">
    <source>
        <dbReference type="ARBA" id="ARBA00004651"/>
    </source>
</evidence>
<comment type="subcellular location">
    <subcellularLocation>
        <location evidence="1">Cell membrane</location>
        <topology evidence="1">Multi-pass membrane protein</topology>
    </subcellularLocation>
</comment>
<dbReference type="InterPro" id="IPR017871">
    <property type="entry name" value="ABC_transporter-like_CS"/>
</dbReference>
<dbReference type="GO" id="GO:0034040">
    <property type="term" value="F:ATPase-coupled lipid transmembrane transporter activity"/>
    <property type="evidence" value="ECO:0007669"/>
    <property type="project" value="TreeGrafter"/>
</dbReference>
<dbReference type="Gene3D" id="3.40.50.300">
    <property type="entry name" value="P-loop containing nucleotide triphosphate hydrolases"/>
    <property type="match status" value="1"/>
</dbReference>
<protein>
    <submittedName>
        <fullName evidence="9">ABC transporter, ATP-binding protein</fullName>
    </submittedName>
</protein>
<keyword evidence="3" id="KW-0547">Nucleotide-binding</keyword>
<dbReference type="PROSITE" id="PS50893">
    <property type="entry name" value="ABC_TRANSPORTER_2"/>
    <property type="match status" value="1"/>
</dbReference>
<keyword evidence="5 7" id="KW-1133">Transmembrane helix</keyword>
<dbReference type="Proteomes" id="UP000003793">
    <property type="component" value="Unassembled WGS sequence"/>
</dbReference>
<dbReference type="SMART" id="SM00382">
    <property type="entry name" value="AAA"/>
    <property type="match status" value="1"/>
</dbReference>
<dbReference type="PANTHER" id="PTHR24221">
    <property type="entry name" value="ATP-BINDING CASSETTE SUB-FAMILY B"/>
    <property type="match status" value="1"/>
</dbReference>
<dbReference type="InterPro" id="IPR027417">
    <property type="entry name" value="P-loop_NTPase"/>
</dbReference>
<evidence type="ECO:0000313" key="10">
    <source>
        <dbReference type="Proteomes" id="UP000003793"/>
    </source>
</evidence>
<dbReference type="SUPFAM" id="SSF52540">
    <property type="entry name" value="P-loop containing nucleoside triphosphate hydrolases"/>
    <property type="match status" value="1"/>
</dbReference>
<keyword evidence="4 9" id="KW-0067">ATP-binding</keyword>
<gene>
    <name evidence="9" type="ORF">COPCOM_01017</name>
</gene>
<accession>C0B796</accession>
<organism evidence="9 10">
    <name type="scientific">Coprococcus comes ATCC 27758</name>
    <dbReference type="NCBI Taxonomy" id="470146"/>
    <lineage>
        <taxon>Bacteria</taxon>
        <taxon>Bacillati</taxon>
        <taxon>Bacillota</taxon>
        <taxon>Clostridia</taxon>
        <taxon>Lachnospirales</taxon>
        <taxon>Lachnospiraceae</taxon>
        <taxon>Coprococcus</taxon>
    </lineage>
</organism>
<keyword evidence="6 7" id="KW-0472">Membrane</keyword>
<dbReference type="SUPFAM" id="SSF90123">
    <property type="entry name" value="ABC transporter transmembrane region"/>
    <property type="match status" value="1"/>
</dbReference>
<feature type="transmembrane region" description="Helical" evidence="7">
    <location>
        <begin position="99"/>
        <end position="119"/>
    </location>
</feature>
<keyword evidence="2 7" id="KW-0812">Transmembrane</keyword>
<sequence>MDFIWIIILFLLENILHIFKQAAKIWITKQYKDVMPEKIMHVCQKLSLQFLEQQNIQEIIKRSDSYFEKSLEYTDALVSWLRLVLSSIVLVWFMRNTSFFAILVMSILVLVAFVINLRTTKNTFGFWKRYMETARRFNYLSDLQIKREYAYERRIYDTSKAMDERFSKEFDQAARINRKSGHTRFRGQILLESILIGITVFVMFYFALPNTMESITLGTYTAITETIARMLEELSRCAESVFPIREFHGLRTELIRFVENDFLEKGSANNFRAESPRENVLSLDNLQFRYYENNEDTLKGICFTFEKGKHYGLVGVNGAGKTTLAKLLLDLYKPTNGRIYDGTEKKTALFQDFQVYPVTVREYLLMGNDSNLSNARVSEVLDMLECSNLKQGLDTPLTLLTEEGTLLSKGQLQRLAIARAFLSEADFILLDEPTASLDPISEREVYRLSEHIFQEKTTLFITHRLGAVSQMDEILVLDHGQLVEHGCHEELMRKNGVYRKLYQTQKEMYVDEI</sequence>
<dbReference type="HOGENOM" id="CLU_000604_84_3_9"/>
<evidence type="ECO:0000256" key="3">
    <source>
        <dbReference type="ARBA" id="ARBA00022741"/>
    </source>
</evidence>
<dbReference type="InterPro" id="IPR003439">
    <property type="entry name" value="ABC_transporter-like_ATP-bd"/>
</dbReference>
<dbReference type="Gene3D" id="1.20.1560.10">
    <property type="entry name" value="ABC transporter type 1, transmembrane domain"/>
    <property type="match status" value="1"/>
</dbReference>
<reference evidence="9 10" key="2">
    <citation type="submission" date="2009-03" db="EMBL/GenBank/DDBJ databases">
        <title>Draft genome sequence of Coprococcus comes (ATCC 27758).</title>
        <authorList>
            <person name="Sudarsanam P."/>
            <person name="Ley R."/>
            <person name="Guruge J."/>
            <person name="Turnbaugh P.J."/>
            <person name="Mahowald M."/>
            <person name="Liep D."/>
            <person name="Gordon J."/>
        </authorList>
    </citation>
    <scope>NUCLEOTIDE SEQUENCE [LARGE SCALE GENOMIC DNA]</scope>
    <source>
        <strain evidence="9 10">ATCC 27758</strain>
    </source>
</reference>
<comment type="caution">
    <text evidence="9">The sequence shown here is derived from an EMBL/GenBank/DDBJ whole genome shotgun (WGS) entry which is preliminary data.</text>
</comment>
<proteinExistence type="predicted"/>
<evidence type="ECO:0000256" key="5">
    <source>
        <dbReference type="ARBA" id="ARBA00022989"/>
    </source>
</evidence>
<evidence type="ECO:0000259" key="8">
    <source>
        <dbReference type="PROSITE" id="PS50893"/>
    </source>
</evidence>
<dbReference type="GO" id="GO:0016887">
    <property type="term" value="F:ATP hydrolysis activity"/>
    <property type="evidence" value="ECO:0007669"/>
    <property type="project" value="InterPro"/>
</dbReference>
<dbReference type="AlphaFoldDB" id="C0B796"/>
<dbReference type="InterPro" id="IPR036640">
    <property type="entry name" value="ABC1_TM_sf"/>
</dbReference>
<dbReference type="EMBL" id="ABVR01000037">
    <property type="protein sequence ID" value="EEG90789.1"/>
    <property type="molecule type" value="Genomic_DNA"/>
</dbReference>
<evidence type="ECO:0000256" key="7">
    <source>
        <dbReference type="SAM" id="Phobius"/>
    </source>
</evidence>
<feature type="transmembrane region" description="Helical" evidence="7">
    <location>
        <begin position="189"/>
        <end position="208"/>
    </location>
</feature>
<name>C0B796_9FIRM</name>
<feature type="domain" description="ABC transporter" evidence="8">
    <location>
        <begin position="281"/>
        <end position="504"/>
    </location>
</feature>
<dbReference type="CDD" id="cd03228">
    <property type="entry name" value="ABCC_MRP_Like"/>
    <property type="match status" value="1"/>
</dbReference>
<dbReference type="GO" id="GO:0005524">
    <property type="term" value="F:ATP binding"/>
    <property type="evidence" value="ECO:0007669"/>
    <property type="project" value="UniProtKB-KW"/>
</dbReference>
<dbReference type="InterPro" id="IPR003593">
    <property type="entry name" value="AAA+_ATPase"/>
</dbReference>
<dbReference type="Pfam" id="PF00005">
    <property type="entry name" value="ABC_tran"/>
    <property type="match status" value="1"/>
</dbReference>
<evidence type="ECO:0000256" key="6">
    <source>
        <dbReference type="ARBA" id="ARBA00023136"/>
    </source>
</evidence>
<dbReference type="PANTHER" id="PTHR24221:SF654">
    <property type="entry name" value="ATP-BINDING CASSETTE SUB-FAMILY B MEMBER 6"/>
    <property type="match status" value="1"/>
</dbReference>
<evidence type="ECO:0000313" key="9">
    <source>
        <dbReference type="EMBL" id="EEG90789.1"/>
    </source>
</evidence>
<reference evidence="9 10" key="1">
    <citation type="submission" date="2009-02" db="EMBL/GenBank/DDBJ databases">
        <authorList>
            <person name="Fulton L."/>
            <person name="Clifton S."/>
            <person name="Fulton B."/>
            <person name="Xu J."/>
            <person name="Minx P."/>
            <person name="Pepin K.H."/>
            <person name="Johnson M."/>
            <person name="Bhonagiri V."/>
            <person name="Nash W.E."/>
            <person name="Mardis E.R."/>
            <person name="Wilson R.K."/>
        </authorList>
    </citation>
    <scope>NUCLEOTIDE SEQUENCE [LARGE SCALE GENOMIC DNA]</scope>
    <source>
        <strain evidence="9 10">ATCC 27758</strain>
    </source>
</reference>
<evidence type="ECO:0000256" key="4">
    <source>
        <dbReference type="ARBA" id="ARBA00022840"/>
    </source>
</evidence>
<evidence type="ECO:0000256" key="2">
    <source>
        <dbReference type="ARBA" id="ARBA00022692"/>
    </source>
</evidence>